<feature type="domain" description="DNA ligase D 3'-phosphoesterase" evidence="2">
    <location>
        <begin position="43"/>
        <end position="150"/>
    </location>
</feature>
<dbReference type="Proteomes" id="UP000020681">
    <property type="component" value="Unassembled WGS sequence"/>
</dbReference>
<accession>A0ABN0R1K7</accession>
<dbReference type="PANTHER" id="PTHR39465">
    <property type="entry name" value="DNA LIGASE D, 3'-PHOSPHOESTERASE DOMAIN"/>
    <property type="match status" value="1"/>
</dbReference>
<dbReference type="InterPro" id="IPR014144">
    <property type="entry name" value="LigD_PE_domain"/>
</dbReference>
<dbReference type="NCBIfam" id="TIGR02777">
    <property type="entry name" value="LigD_PE_dom"/>
    <property type="match status" value="1"/>
</dbReference>
<gene>
    <name evidence="3" type="ORF">I551_2585</name>
</gene>
<sequence>MGNPVVCPSATTATTGNPTKASDIGDGAAGRSANPTKGRVVVQHHAAGSDHYDFRLEIGGVLVSWAIPSGPSTNPEYKRMARRTENHPVKWASSKEVIPDAACGAGAVVVWDQGTYANRTQHEMTKGLDRGHLSFHLHGQKLRGGYALTRIREGSEEAWLLVKRSDDHAVAPSQAMGNEPESP</sequence>
<dbReference type="EMBL" id="JAOL01000097">
    <property type="protein sequence ID" value="EUA90953.1"/>
    <property type="molecule type" value="Genomic_DNA"/>
</dbReference>
<name>A0ABN0R1K7_MYCUL</name>
<reference evidence="3 4" key="1">
    <citation type="submission" date="2014-01" db="EMBL/GenBank/DDBJ databases">
        <authorList>
            <person name="Dobos K."/>
            <person name="Lenaerts A."/>
            <person name="Ordway D."/>
            <person name="DeGroote M.A."/>
            <person name="Parker T."/>
            <person name="Sizemore C."/>
            <person name="Tallon L.J."/>
            <person name="Sadzewicz L.K."/>
            <person name="Sengamalay N."/>
            <person name="Fraser C.M."/>
            <person name="Hine E."/>
            <person name="Shefchek K.A."/>
            <person name="Das S.P."/>
            <person name="Tettelin H."/>
        </authorList>
    </citation>
    <scope>NUCLEOTIDE SEQUENCE [LARGE SCALE GENOMIC DNA]</scope>
    <source>
        <strain evidence="3 4">Harvey</strain>
    </source>
</reference>
<comment type="caution">
    <text evidence="3">The sequence shown here is derived from an EMBL/GenBank/DDBJ whole genome shotgun (WGS) entry which is preliminary data.</text>
</comment>
<dbReference type="Pfam" id="PF13298">
    <property type="entry name" value="LigD_N"/>
    <property type="match status" value="1"/>
</dbReference>
<evidence type="ECO:0000256" key="1">
    <source>
        <dbReference type="SAM" id="MobiDB-lite"/>
    </source>
</evidence>
<feature type="region of interest" description="Disordered" evidence="1">
    <location>
        <begin position="1"/>
        <end position="34"/>
    </location>
</feature>
<keyword evidence="3" id="KW-0436">Ligase</keyword>
<evidence type="ECO:0000313" key="3">
    <source>
        <dbReference type="EMBL" id="EUA90953.1"/>
    </source>
</evidence>
<dbReference type="GO" id="GO:0016874">
    <property type="term" value="F:ligase activity"/>
    <property type="evidence" value="ECO:0007669"/>
    <property type="project" value="UniProtKB-KW"/>
</dbReference>
<evidence type="ECO:0000259" key="2">
    <source>
        <dbReference type="Pfam" id="PF13298"/>
    </source>
</evidence>
<dbReference type="PANTHER" id="PTHR39465:SF1">
    <property type="entry name" value="DNA LIGASE D 3'-PHOSPHOESTERASE DOMAIN-CONTAINING PROTEIN"/>
    <property type="match status" value="1"/>
</dbReference>
<feature type="compositionally biased region" description="Polar residues" evidence="1">
    <location>
        <begin position="9"/>
        <end position="20"/>
    </location>
</feature>
<keyword evidence="4" id="KW-1185">Reference proteome</keyword>
<proteinExistence type="predicted"/>
<evidence type="ECO:0000313" key="4">
    <source>
        <dbReference type="Proteomes" id="UP000020681"/>
    </source>
</evidence>
<protein>
    <submittedName>
        <fullName evidence="3">DNA ligase D, 3'-phosphoesterase family protein</fullName>
    </submittedName>
</protein>
<organism evidence="3 4">
    <name type="scientific">Mycobacterium ulcerans str. Harvey</name>
    <dbReference type="NCBI Taxonomy" id="1299332"/>
    <lineage>
        <taxon>Bacteria</taxon>
        <taxon>Bacillati</taxon>
        <taxon>Actinomycetota</taxon>
        <taxon>Actinomycetes</taxon>
        <taxon>Mycobacteriales</taxon>
        <taxon>Mycobacteriaceae</taxon>
        <taxon>Mycobacterium</taxon>
        <taxon>Mycobacterium ulcerans group</taxon>
    </lineage>
</organism>